<name>A0ABN7RKY4_9BACT</name>
<evidence type="ECO:0000313" key="2">
    <source>
        <dbReference type="Proteomes" id="UP000679725"/>
    </source>
</evidence>
<comment type="caution">
    <text evidence="1">The sequence shown here is derived from an EMBL/GenBank/DDBJ whole genome shotgun (WGS) entry which is preliminary data.</text>
</comment>
<evidence type="ECO:0000313" key="1">
    <source>
        <dbReference type="EMBL" id="CAG5075016.1"/>
    </source>
</evidence>
<sequence>MRSFIAYVLLFAIMLPTLSPWGTIAYFQLNRSYIAKVLCENRDRPKLNCNGKCYLAKKLKQQQGKKDKETAQRVENLPIAQLFCMQAVAFAFLDNVIDPVPQRSFFYRLPVYTSPTGSLLNPPQQGRPCRG</sequence>
<dbReference type="Proteomes" id="UP000679725">
    <property type="component" value="Unassembled WGS sequence"/>
</dbReference>
<reference evidence="1 2" key="1">
    <citation type="submission" date="2021-04" db="EMBL/GenBank/DDBJ databases">
        <authorList>
            <person name="Rodrigo-Torres L."/>
            <person name="Arahal R. D."/>
            <person name="Lucena T."/>
        </authorList>
    </citation>
    <scope>NUCLEOTIDE SEQUENCE [LARGE SCALE GENOMIC DNA]</scope>
    <source>
        <strain evidence="1 2">CECT 9623</strain>
    </source>
</reference>
<proteinExistence type="predicted"/>
<dbReference type="EMBL" id="CAJRAU010000016">
    <property type="protein sequence ID" value="CAG5075016.1"/>
    <property type="molecule type" value="Genomic_DNA"/>
</dbReference>
<evidence type="ECO:0008006" key="3">
    <source>
        <dbReference type="Google" id="ProtNLM"/>
    </source>
</evidence>
<organism evidence="1 2">
    <name type="scientific">Dyadobacter linearis</name>
    <dbReference type="NCBI Taxonomy" id="2823330"/>
    <lineage>
        <taxon>Bacteria</taxon>
        <taxon>Pseudomonadati</taxon>
        <taxon>Bacteroidota</taxon>
        <taxon>Cytophagia</taxon>
        <taxon>Cytophagales</taxon>
        <taxon>Spirosomataceae</taxon>
        <taxon>Dyadobacter</taxon>
    </lineage>
</organism>
<gene>
    <name evidence="1" type="ORF">DYBT9623_05545</name>
</gene>
<dbReference type="RefSeq" id="WP_215236759.1">
    <property type="nucleotide sequence ID" value="NZ_CAJRAU010000016.1"/>
</dbReference>
<accession>A0ABN7RKY4</accession>
<keyword evidence="2" id="KW-1185">Reference proteome</keyword>
<protein>
    <recommendedName>
        <fullName evidence="3">Secreted protein</fullName>
    </recommendedName>
</protein>